<reference evidence="7 8" key="1">
    <citation type="submission" date="2018-05" db="EMBL/GenBank/DDBJ databases">
        <title>The draft genome of strain NS-104.</title>
        <authorList>
            <person name="Hang P."/>
            <person name="Jiang J."/>
        </authorList>
    </citation>
    <scope>NUCLEOTIDE SEQUENCE [LARGE SCALE GENOMIC DNA]</scope>
    <source>
        <strain evidence="7 8">NS-104</strain>
    </source>
</reference>
<evidence type="ECO:0000313" key="7">
    <source>
        <dbReference type="EMBL" id="PWE55259.1"/>
    </source>
</evidence>
<feature type="domain" description="Alcohol dehydrogenase iron-type/glycerol dehydrogenase GldA" evidence="5">
    <location>
        <begin position="10"/>
        <end position="174"/>
    </location>
</feature>
<dbReference type="InterPro" id="IPR056798">
    <property type="entry name" value="ADH_Fe_C"/>
</dbReference>
<accession>A0A2U2DPV8</accession>
<evidence type="ECO:0000256" key="2">
    <source>
        <dbReference type="ARBA" id="ARBA00007358"/>
    </source>
</evidence>
<comment type="similarity">
    <text evidence="2">Belongs to the iron-containing alcohol dehydrogenase family.</text>
</comment>
<evidence type="ECO:0000256" key="1">
    <source>
        <dbReference type="ARBA" id="ARBA00001962"/>
    </source>
</evidence>
<feature type="domain" description="Fe-containing alcohol dehydrogenase-like C-terminal" evidence="6">
    <location>
        <begin position="185"/>
        <end position="329"/>
    </location>
</feature>
<comment type="catalytic activity">
    <reaction evidence="4">
        <text>a primary alcohol + NAD(+) = an aldehyde + NADH + H(+)</text>
        <dbReference type="Rhea" id="RHEA:10736"/>
        <dbReference type="ChEBI" id="CHEBI:15378"/>
        <dbReference type="ChEBI" id="CHEBI:15734"/>
        <dbReference type="ChEBI" id="CHEBI:17478"/>
        <dbReference type="ChEBI" id="CHEBI:57540"/>
        <dbReference type="ChEBI" id="CHEBI:57945"/>
        <dbReference type="EC" id="1.1.1.1"/>
    </reaction>
</comment>
<evidence type="ECO:0000259" key="5">
    <source>
        <dbReference type="Pfam" id="PF00465"/>
    </source>
</evidence>
<dbReference type="EMBL" id="QFBC01000007">
    <property type="protein sequence ID" value="PWE55259.1"/>
    <property type="molecule type" value="Genomic_DNA"/>
</dbReference>
<dbReference type="FunFam" id="3.40.50.1970:FF:000003">
    <property type="entry name" value="Alcohol dehydrogenase, iron-containing"/>
    <property type="match status" value="1"/>
</dbReference>
<dbReference type="CDD" id="cd14863">
    <property type="entry name" value="Fe-ADH-like"/>
    <property type="match status" value="1"/>
</dbReference>
<dbReference type="GO" id="GO:0046872">
    <property type="term" value="F:metal ion binding"/>
    <property type="evidence" value="ECO:0007669"/>
    <property type="project" value="InterPro"/>
</dbReference>
<dbReference type="AlphaFoldDB" id="A0A2U2DPV8"/>
<organism evidence="7 8">
    <name type="scientific">Metarhizobium album</name>
    <dbReference type="NCBI Taxonomy" id="2182425"/>
    <lineage>
        <taxon>Bacteria</taxon>
        <taxon>Pseudomonadati</taxon>
        <taxon>Pseudomonadota</taxon>
        <taxon>Alphaproteobacteria</taxon>
        <taxon>Hyphomicrobiales</taxon>
        <taxon>Rhizobiaceae</taxon>
        <taxon>Metarhizobium</taxon>
    </lineage>
</organism>
<dbReference type="SUPFAM" id="SSF56796">
    <property type="entry name" value="Dehydroquinate synthase-like"/>
    <property type="match status" value="1"/>
</dbReference>
<gene>
    <name evidence="7" type="ORF">DEM27_16705</name>
</gene>
<sequence>MQFTTSFIPEIRFSAGSAAQIAPAARSFGATRALVVMDGFLAQSGFGERLRQELEAEGVAAAIFSDFSGEPKLAHLHAAIKAADGAGLVIGVGGGSALDIAKIVACCAASGEDPMFYALAAHPLPKNPLKKIMVPTTAGTGSETSATNIFAGPEGKKLWIWGAETKADLVILDPALTVSLPAHLTAWCGLDAFIHAFEASTNRNAHAGGRFYGHEALRLLTGALETAVKEPENLEARGKVLLGSCYAGIAIDNCGTAIAHNISHALAGLAPVHHGLATALGFEATLAWLVEADTDDLNAAARACGLADVAALPDFVSNWMTRCGIVRALPESFGGVTAAALAAEMRAAENLPMRRSTIRDVTDGDIDDFAAAMLALAKGQ</sequence>
<dbReference type="Proteomes" id="UP000245252">
    <property type="component" value="Unassembled WGS sequence"/>
</dbReference>
<dbReference type="PANTHER" id="PTHR11496:SF83">
    <property type="entry name" value="HYDROXYACID-OXOACID TRANSHYDROGENASE, MITOCHONDRIAL"/>
    <property type="match status" value="1"/>
</dbReference>
<comment type="caution">
    <text evidence="7">The sequence shown here is derived from an EMBL/GenBank/DDBJ whole genome shotgun (WGS) entry which is preliminary data.</text>
</comment>
<keyword evidence="3" id="KW-0560">Oxidoreductase</keyword>
<evidence type="ECO:0000256" key="4">
    <source>
        <dbReference type="ARBA" id="ARBA00049243"/>
    </source>
</evidence>
<dbReference type="OrthoDB" id="9815791at2"/>
<evidence type="ECO:0000313" key="8">
    <source>
        <dbReference type="Proteomes" id="UP000245252"/>
    </source>
</evidence>
<comment type="cofactor">
    <cofactor evidence="1">
        <name>Fe cation</name>
        <dbReference type="ChEBI" id="CHEBI:24875"/>
    </cofactor>
</comment>
<dbReference type="Gene3D" id="1.20.1090.10">
    <property type="entry name" value="Dehydroquinate synthase-like - alpha domain"/>
    <property type="match status" value="1"/>
</dbReference>
<proteinExistence type="inferred from homology"/>
<keyword evidence="8" id="KW-1185">Reference proteome</keyword>
<dbReference type="Pfam" id="PF00465">
    <property type="entry name" value="Fe-ADH"/>
    <property type="match status" value="1"/>
</dbReference>
<evidence type="ECO:0000259" key="6">
    <source>
        <dbReference type="Pfam" id="PF25137"/>
    </source>
</evidence>
<dbReference type="Pfam" id="PF25137">
    <property type="entry name" value="ADH_Fe_C"/>
    <property type="match status" value="1"/>
</dbReference>
<dbReference type="Gene3D" id="3.40.50.1970">
    <property type="match status" value="1"/>
</dbReference>
<evidence type="ECO:0000256" key="3">
    <source>
        <dbReference type="ARBA" id="ARBA00023002"/>
    </source>
</evidence>
<dbReference type="InterPro" id="IPR001670">
    <property type="entry name" value="ADH_Fe/GldA"/>
</dbReference>
<dbReference type="RefSeq" id="WP_109459556.1">
    <property type="nucleotide sequence ID" value="NZ_QFBC01000007.1"/>
</dbReference>
<protein>
    <submittedName>
        <fullName evidence="7">Alcohol dehydrogenase</fullName>
    </submittedName>
</protein>
<dbReference type="PANTHER" id="PTHR11496">
    <property type="entry name" value="ALCOHOL DEHYDROGENASE"/>
    <property type="match status" value="1"/>
</dbReference>
<name>A0A2U2DPV8_9HYPH</name>
<dbReference type="GO" id="GO:0004022">
    <property type="term" value="F:alcohol dehydrogenase (NAD+) activity"/>
    <property type="evidence" value="ECO:0007669"/>
    <property type="project" value="UniProtKB-EC"/>
</dbReference>
<dbReference type="InterPro" id="IPR039697">
    <property type="entry name" value="Alcohol_dehydrogenase_Fe"/>
</dbReference>